<proteinExistence type="predicted"/>
<dbReference type="Proteomes" id="UP000014760">
    <property type="component" value="Unassembled WGS sequence"/>
</dbReference>
<accession>R7TLF4</accession>
<keyword evidence="4" id="KW-1185">Reference proteome</keyword>
<reference evidence="2 4" key="2">
    <citation type="journal article" date="2013" name="Nature">
        <title>Insights into bilaterian evolution from three spiralian genomes.</title>
        <authorList>
            <person name="Simakov O."/>
            <person name="Marletaz F."/>
            <person name="Cho S.J."/>
            <person name="Edsinger-Gonzales E."/>
            <person name="Havlak P."/>
            <person name="Hellsten U."/>
            <person name="Kuo D.H."/>
            <person name="Larsson T."/>
            <person name="Lv J."/>
            <person name="Arendt D."/>
            <person name="Savage R."/>
            <person name="Osoegawa K."/>
            <person name="de Jong P."/>
            <person name="Grimwood J."/>
            <person name="Chapman J.A."/>
            <person name="Shapiro H."/>
            <person name="Aerts A."/>
            <person name="Otillar R.P."/>
            <person name="Terry A.Y."/>
            <person name="Boore J.L."/>
            <person name="Grigoriev I.V."/>
            <person name="Lindberg D.R."/>
            <person name="Seaver E.C."/>
            <person name="Weisblat D.A."/>
            <person name="Putnam N.H."/>
            <person name="Rokhsar D.S."/>
        </authorList>
    </citation>
    <scope>NUCLEOTIDE SEQUENCE</scope>
    <source>
        <strain evidence="2 4">I ESC-2004</strain>
    </source>
</reference>
<reference evidence="4" key="1">
    <citation type="submission" date="2012-12" db="EMBL/GenBank/DDBJ databases">
        <authorList>
            <person name="Hellsten U."/>
            <person name="Grimwood J."/>
            <person name="Chapman J.A."/>
            <person name="Shapiro H."/>
            <person name="Aerts A."/>
            <person name="Otillar R.P."/>
            <person name="Terry A.Y."/>
            <person name="Boore J.L."/>
            <person name="Simakov O."/>
            <person name="Marletaz F."/>
            <person name="Cho S.-J."/>
            <person name="Edsinger-Gonzales E."/>
            <person name="Havlak P."/>
            <person name="Kuo D.-H."/>
            <person name="Larsson T."/>
            <person name="Lv J."/>
            <person name="Arendt D."/>
            <person name="Savage R."/>
            <person name="Osoegawa K."/>
            <person name="de Jong P."/>
            <person name="Lindberg D.R."/>
            <person name="Seaver E.C."/>
            <person name="Weisblat D.A."/>
            <person name="Putnam N.H."/>
            <person name="Grigoriev I.V."/>
            <person name="Rokhsar D.S."/>
        </authorList>
    </citation>
    <scope>NUCLEOTIDE SEQUENCE</scope>
    <source>
        <strain evidence="4">I ESC-2004</strain>
    </source>
</reference>
<dbReference type="EMBL" id="AMQN01012337">
    <property type="status" value="NOT_ANNOTATED_CDS"/>
    <property type="molecule type" value="Genomic_DNA"/>
</dbReference>
<protein>
    <submittedName>
        <fullName evidence="2 3">Uncharacterized protein</fullName>
    </submittedName>
</protein>
<sequence>MINAWVAWGEFQHEAEVRVGGIRSNISERFHNRILFFAPDESQLERGFGCQEASDAHSVDVQAGNTNGHAGCLSYVASEGAPLTMILGISAGALTVLTIASIIACCVTRKPKNQEEQ</sequence>
<dbReference type="EMBL" id="KB309457">
    <property type="protein sequence ID" value="ELT94312.1"/>
    <property type="molecule type" value="Genomic_DNA"/>
</dbReference>
<dbReference type="EnsemblMetazoa" id="CapteT189668">
    <property type="protein sequence ID" value="CapteP189668"/>
    <property type="gene ID" value="CapteG189668"/>
</dbReference>
<evidence type="ECO:0000313" key="2">
    <source>
        <dbReference type="EMBL" id="ELT94312.1"/>
    </source>
</evidence>
<evidence type="ECO:0000256" key="1">
    <source>
        <dbReference type="SAM" id="Phobius"/>
    </source>
</evidence>
<feature type="transmembrane region" description="Helical" evidence="1">
    <location>
        <begin position="83"/>
        <end position="107"/>
    </location>
</feature>
<dbReference type="AlphaFoldDB" id="R7TLF4"/>
<keyword evidence="1" id="KW-0472">Membrane</keyword>
<name>R7TLF4_CAPTE</name>
<dbReference type="HOGENOM" id="CLU_2114922_0_0_1"/>
<gene>
    <name evidence="2" type="ORF">CAPTEDRAFT_189668</name>
</gene>
<keyword evidence="1" id="KW-0812">Transmembrane</keyword>
<organism evidence="2">
    <name type="scientific">Capitella teleta</name>
    <name type="common">Polychaete worm</name>
    <dbReference type="NCBI Taxonomy" id="283909"/>
    <lineage>
        <taxon>Eukaryota</taxon>
        <taxon>Metazoa</taxon>
        <taxon>Spiralia</taxon>
        <taxon>Lophotrochozoa</taxon>
        <taxon>Annelida</taxon>
        <taxon>Polychaeta</taxon>
        <taxon>Sedentaria</taxon>
        <taxon>Scolecida</taxon>
        <taxon>Capitellidae</taxon>
        <taxon>Capitella</taxon>
    </lineage>
</organism>
<evidence type="ECO:0000313" key="3">
    <source>
        <dbReference type="EnsemblMetazoa" id="CapteP189668"/>
    </source>
</evidence>
<reference evidence="3" key="3">
    <citation type="submission" date="2015-06" db="UniProtKB">
        <authorList>
            <consortium name="EnsemblMetazoa"/>
        </authorList>
    </citation>
    <scope>IDENTIFICATION</scope>
</reference>
<keyword evidence="1" id="KW-1133">Transmembrane helix</keyword>
<evidence type="ECO:0000313" key="4">
    <source>
        <dbReference type="Proteomes" id="UP000014760"/>
    </source>
</evidence>